<feature type="binding site" evidence="4">
    <location>
        <begin position="268"/>
        <end position="275"/>
    </location>
    <ligand>
        <name>ATP</name>
        <dbReference type="ChEBI" id="CHEBI:30616"/>
    </ligand>
</feature>
<keyword evidence="2" id="KW-0804">Transcription</keyword>
<feature type="domain" description="Fido" evidence="5">
    <location>
        <begin position="178"/>
        <end position="329"/>
    </location>
</feature>
<dbReference type="Proteomes" id="UP000034866">
    <property type="component" value="Chromosome"/>
</dbReference>
<dbReference type="SUPFAM" id="SSF140931">
    <property type="entry name" value="Fic-like"/>
    <property type="match status" value="1"/>
</dbReference>
<dbReference type="Pfam" id="PF02661">
    <property type="entry name" value="Fic"/>
    <property type="match status" value="1"/>
</dbReference>
<keyword evidence="1" id="KW-0805">Transcription regulation</keyword>
<evidence type="ECO:0000313" key="7">
    <source>
        <dbReference type="Proteomes" id="UP000034866"/>
    </source>
</evidence>
<evidence type="ECO:0000256" key="1">
    <source>
        <dbReference type="ARBA" id="ARBA00023015"/>
    </source>
</evidence>
<dbReference type="EMBL" id="CP011104">
    <property type="protein sequence ID" value="AKH65277.1"/>
    <property type="molecule type" value="Genomic_DNA"/>
</dbReference>
<sequence>MTIKYPPTLIPIDAISGADIAAHAHYMRVTDERGRYLPFDKFRYRAASDDNVALAWTLTRRARNAALTHIDYSNAAGEQAGFFITQGIAATCELVDKHATRLALNEITNRLRGVGAALNQLQLDEPITSSQLEGANTTTIVARNMLESGRTPRNEDEQMIAGNARLMAEIPELLQEPLTPDLIRRIHAVGMGGIDDEKYHPGDFRTTDDIVIMDYDNNIIHQPPAANSLPVRLQMVCDFVNGNGPYVHPLVKACILHFMIAHEHPFRDGNGRTSRGLFYWYMLKSGYDAFKFVSISQLLHNAPAKYAHSYQYAETDGMDLTYFLDYQASIIGRAMERLLSHVDQLLNRAAAIDSMLFKSGALRRLSQRQVTLLNVMMDTPDKTFTVSEIAAALGVSDNTARNDLRKLVGEGLAEEFAVNEQKTAYRISRNFTA</sequence>
<evidence type="ECO:0000259" key="5">
    <source>
        <dbReference type="PROSITE" id="PS51459"/>
    </source>
</evidence>
<dbReference type="InterPro" id="IPR001034">
    <property type="entry name" value="DeoR_HTH"/>
</dbReference>
<keyword evidence="4" id="KW-0547">Nucleotide-binding</keyword>
<dbReference type="InterPro" id="IPR003812">
    <property type="entry name" value="Fido"/>
</dbReference>
<dbReference type="InterPro" id="IPR036390">
    <property type="entry name" value="WH_DNA-bd_sf"/>
</dbReference>
<protein>
    <submittedName>
        <fullName evidence="6">Fic family protein</fullName>
    </submittedName>
</protein>
<evidence type="ECO:0000256" key="4">
    <source>
        <dbReference type="PIRSR" id="PIRSR640198-2"/>
    </source>
</evidence>
<dbReference type="OrthoDB" id="9807853at2"/>
<dbReference type="Gene3D" id="1.10.10.10">
    <property type="entry name" value="Winged helix-like DNA-binding domain superfamily/Winged helix DNA-binding domain"/>
    <property type="match status" value="1"/>
</dbReference>
<dbReference type="GO" id="GO:0003700">
    <property type="term" value="F:DNA-binding transcription factor activity"/>
    <property type="evidence" value="ECO:0007669"/>
    <property type="project" value="InterPro"/>
</dbReference>
<dbReference type="KEGG" id="ptt:VY86_19905"/>
<organism evidence="6 7">
    <name type="scientific">Photorhabdus thracensis</name>
    <dbReference type="NCBI Taxonomy" id="230089"/>
    <lineage>
        <taxon>Bacteria</taxon>
        <taxon>Pseudomonadati</taxon>
        <taxon>Pseudomonadota</taxon>
        <taxon>Gammaproteobacteria</taxon>
        <taxon>Enterobacterales</taxon>
        <taxon>Morganellaceae</taxon>
        <taxon>Photorhabdus</taxon>
    </lineage>
</organism>
<name>A0A0F7LU07_9GAMM</name>
<dbReference type="PATRIC" id="fig|230089.6.peg.4482"/>
<dbReference type="PANTHER" id="PTHR13504:SF38">
    <property type="entry name" value="FIDO DOMAIN-CONTAINING PROTEIN"/>
    <property type="match status" value="1"/>
</dbReference>
<keyword evidence="7" id="KW-1185">Reference proteome</keyword>
<reference evidence="6 7" key="1">
    <citation type="journal article" date="2015" name="J. Biotechnol.">
        <title>Complete genome sequence of Photorhabdus temperata subsp. thracensis 39-8(T), an entomopathogenic bacterium for the improved commercial bioinsecticide.</title>
        <authorList>
            <person name="Kwak Y."/>
            <person name="Shin J.H."/>
        </authorList>
    </citation>
    <scope>NUCLEOTIDE SEQUENCE [LARGE SCALE GENOMIC DNA]</scope>
    <source>
        <strain evidence="6 7">DSM 15199</strain>
    </source>
</reference>
<gene>
    <name evidence="6" type="ORF">VY86_19905</name>
</gene>
<evidence type="ECO:0000313" key="6">
    <source>
        <dbReference type="EMBL" id="AKH65277.1"/>
    </source>
</evidence>
<dbReference type="Gene3D" id="1.10.3290.10">
    <property type="entry name" value="Fido-like domain"/>
    <property type="match status" value="1"/>
</dbReference>
<dbReference type="PROSITE" id="PS51459">
    <property type="entry name" value="FIDO"/>
    <property type="match status" value="1"/>
</dbReference>
<reference evidence="7" key="2">
    <citation type="submission" date="2015-03" db="EMBL/GenBank/DDBJ databases">
        <title>Genome sequence of Azospirillum thiophilum strain DSM 21654T.</title>
        <authorList>
            <person name="Kwak Y."/>
            <person name="Shin J.-H."/>
        </authorList>
    </citation>
    <scope>NUCLEOTIDE SEQUENCE [LARGE SCALE GENOMIC DNA]</scope>
    <source>
        <strain evidence="7">DSM 15199</strain>
    </source>
</reference>
<dbReference type="RefSeq" id="WP_046976256.1">
    <property type="nucleotide sequence ID" value="NZ_CAWQPG010000048.1"/>
</dbReference>
<feature type="active site" evidence="3">
    <location>
        <position position="264"/>
    </location>
</feature>
<evidence type="ECO:0000256" key="2">
    <source>
        <dbReference type="ARBA" id="ARBA00023163"/>
    </source>
</evidence>
<dbReference type="AlphaFoldDB" id="A0A0F7LU07"/>
<dbReference type="PANTHER" id="PTHR13504">
    <property type="entry name" value="FIDO DOMAIN-CONTAINING PROTEIN DDB_G0283145"/>
    <property type="match status" value="1"/>
</dbReference>
<keyword evidence="4" id="KW-0067">ATP-binding</keyword>
<dbReference type="InterPro" id="IPR040198">
    <property type="entry name" value="Fido_containing"/>
</dbReference>
<proteinExistence type="predicted"/>
<dbReference type="GO" id="GO:0005524">
    <property type="term" value="F:ATP binding"/>
    <property type="evidence" value="ECO:0007669"/>
    <property type="project" value="UniProtKB-KW"/>
</dbReference>
<dbReference type="SUPFAM" id="SSF46785">
    <property type="entry name" value="Winged helix' DNA-binding domain"/>
    <property type="match status" value="1"/>
</dbReference>
<evidence type="ECO:0000256" key="3">
    <source>
        <dbReference type="PIRSR" id="PIRSR640198-1"/>
    </source>
</evidence>
<dbReference type="Pfam" id="PF08220">
    <property type="entry name" value="HTH_DeoR"/>
    <property type="match status" value="1"/>
</dbReference>
<accession>A0A0F7LU07</accession>
<dbReference type="InterPro" id="IPR036597">
    <property type="entry name" value="Fido-like_dom_sf"/>
</dbReference>
<dbReference type="InterPro" id="IPR036388">
    <property type="entry name" value="WH-like_DNA-bd_sf"/>
</dbReference>